<dbReference type="OrthoDB" id="5430750at2759"/>
<proteinExistence type="predicted"/>
<dbReference type="GO" id="GO:0008237">
    <property type="term" value="F:metallopeptidase activity"/>
    <property type="evidence" value="ECO:0007669"/>
    <property type="project" value="TreeGrafter"/>
</dbReference>
<evidence type="ECO:0000256" key="5">
    <source>
        <dbReference type="SAM" id="MobiDB-lite"/>
    </source>
</evidence>
<evidence type="ECO:0000256" key="2">
    <source>
        <dbReference type="ARBA" id="ARBA00022771"/>
    </source>
</evidence>
<feature type="region of interest" description="Disordered" evidence="5">
    <location>
        <begin position="28"/>
        <end position="67"/>
    </location>
</feature>
<dbReference type="PROSITE" id="PS01358">
    <property type="entry name" value="ZF_RANBP2_1"/>
    <property type="match status" value="1"/>
</dbReference>
<reference evidence="10" key="1">
    <citation type="submission" date="2019-06" db="EMBL/GenBank/DDBJ databases">
        <title>Draft genome sequence of the griseofulvin-producing fungus Xylaria cubensis strain G536.</title>
        <authorList>
            <person name="Mead M.E."/>
            <person name="Raja H.A."/>
            <person name="Steenwyk J.L."/>
            <person name="Knowles S.L."/>
            <person name="Oberlies N.H."/>
            <person name="Rokas A."/>
        </authorList>
    </citation>
    <scope>NUCLEOTIDE SEQUENCE [LARGE SCALE GENOMIC DNA]</scope>
    <source>
        <strain evidence="10">G536</strain>
    </source>
</reference>
<feature type="compositionally biased region" description="Basic and acidic residues" evidence="5">
    <location>
        <begin position="34"/>
        <end position="44"/>
    </location>
</feature>
<dbReference type="GO" id="GO:0008270">
    <property type="term" value="F:zinc ion binding"/>
    <property type="evidence" value="ECO:0007669"/>
    <property type="project" value="UniProtKB-KW"/>
</dbReference>
<keyword evidence="1" id="KW-0479">Metal-binding</keyword>
<dbReference type="Pfam" id="PF08325">
    <property type="entry name" value="WLM"/>
    <property type="match status" value="1"/>
</dbReference>
<evidence type="ECO:0000259" key="7">
    <source>
        <dbReference type="PROSITE" id="PS50199"/>
    </source>
</evidence>
<dbReference type="AlphaFoldDB" id="A0A553I8F7"/>
<comment type="caution">
    <text evidence="9">The sequence shown here is derived from an EMBL/GenBank/DDBJ whole genome shotgun (WGS) entry which is preliminary data.</text>
</comment>
<dbReference type="PROSITE" id="PS51397">
    <property type="entry name" value="WLM"/>
    <property type="match status" value="1"/>
</dbReference>
<protein>
    <recommendedName>
        <fullName evidence="11">WLM domain-containing protein</fullName>
    </recommendedName>
</protein>
<dbReference type="PANTHER" id="PTHR46622">
    <property type="entry name" value="DNA-DEPENDENT METALLOPROTEASE WSS1"/>
    <property type="match status" value="1"/>
</dbReference>
<feature type="compositionally biased region" description="Polar residues" evidence="5">
    <location>
        <begin position="1034"/>
        <end position="1063"/>
    </location>
</feature>
<evidence type="ECO:0000256" key="6">
    <source>
        <dbReference type="SAM" id="Phobius"/>
    </source>
</evidence>
<dbReference type="PANTHER" id="PTHR46622:SF1">
    <property type="entry name" value="DNA-DEPENDENT METALLOPROTEASE WSS1"/>
    <property type="match status" value="1"/>
</dbReference>
<accession>A0A553I8F7</accession>
<evidence type="ECO:0008006" key="11">
    <source>
        <dbReference type="Google" id="ProtNLM"/>
    </source>
</evidence>
<evidence type="ECO:0000313" key="9">
    <source>
        <dbReference type="EMBL" id="TRX96485.1"/>
    </source>
</evidence>
<gene>
    <name evidence="9" type="ORF">FHL15_002757</name>
</gene>
<keyword evidence="10" id="KW-1185">Reference proteome</keyword>
<dbReference type="STRING" id="2512241.A0A553I8F7"/>
<evidence type="ECO:0000256" key="3">
    <source>
        <dbReference type="ARBA" id="ARBA00022833"/>
    </source>
</evidence>
<evidence type="ECO:0000313" key="10">
    <source>
        <dbReference type="Proteomes" id="UP000319160"/>
    </source>
</evidence>
<feature type="transmembrane region" description="Helical" evidence="6">
    <location>
        <begin position="644"/>
        <end position="663"/>
    </location>
</feature>
<feature type="domain" description="RanBP2-type" evidence="7">
    <location>
        <begin position="1070"/>
        <end position="1101"/>
    </location>
</feature>
<dbReference type="InterPro" id="IPR001876">
    <property type="entry name" value="Znf_RanBP2"/>
</dbReference>
<keyword evidence="6" id="KW-1133">Transmembrane helix</keyword>
<feature type="transmembrane region" description="Helical" evidence="6">
    <location>
        <begin position="598"/>
        <end position="624"/>
    </location>
</feature>
<evidence type="ECO:0000256" key="4">
    <source>
        <dbReference type="PROSITE-ProRule" id="PRU00322"/>
    </source>
</evidence>
<evidence type="ECO:0000259" key="8">
    <source>
        <dbReference type="PROSITE" id="PS51397"/>
    </source>
</evidence>
<feature type="region of interest" description="Disordered" evidence="5">
    <location>
        <begin position="1099"/>
        <end position="1147"/>
    </location>
</feature>
<keyword evidence="3" id="KW-0862">Zinc</keyword>
<feature type="domain" description="WLM" evidence="8">
    <location>
        <begin position="766"/>
        <end position="969"/>
    </location>
</feature>
<keyword evidence="6" id="KW-0812">Transmembrane</keyword>
<dbReference type="Proteomes" id="UP000319160">
    <property type="component" value="Unassembled WGS sequence"/>
</dbReference>
<dbReference type="InterPro" id="IPR013536">
    <property type="entry name" value="WLM_dom"/>
</dbReference>
<sequence>MVMESVSLRGELDTIHLVRNSTFGPIFGNLSKPTLEDRMRDTSRRQQKSTRSSSISRSQDHNTDTTTQCYRNSIGEQLAQGNVPNTSRRNGYANTSIPILPASSPCNLEFTEHSSITLGNLDDHFSDSGLLFRTCLPTKERLMILRNGWTNVKSLDSRLLYCQSFNMVLLEKGELVMKSHNDMIELLEQEKLEAFFDQVTKEWPESFGQLINVEDSPESFKWHPAERHLDDGTVFLCRVAAENEERRPLEALISPETFYVYQYPNDNILWQIMPKIDNSVLTMRTIAFLESLFAPTHETSNLPSYGSLNDWFSIQTTTPVLRSTGHFGVGDWFCVQLNLRACIPDEKGLRSKHFKRAWGISPKRVGLPLNRQTALIPDLSRGCNTTAIEYLLSVSMVLRKTAYTVEGSALKYDIVVWVDYDTNVESTRDRENIFPILSRRVDVDLGLEDCGSGGEAVTQFIMVLAKSIDHWKVCWDSMIDKVDEIISVQYFTILQLLRICQNWIGETERGIQNLGHELIQKCESWKSWQQEQAQEDLSRWPLDMTKLKHNLERLEEFFGTRASPLRERIRKKNEEVKSLQDALLSTSSLRETLKAKTLNLYIGVFTTVTVFFTPLGFIATLWTIPFLQSNLSNPVPKWFTESFVAVPVLTYILSGSIILYFWAKSSERSVIQNLKHRLNAEDGLSIVLVWATSSMRTVEATWSRSRNSKVIGKVSMYSLSAVTPILRFIFDHILCKRGNLIVLPKVPVPPALWWWRRHGLRTPNDQATSRSLMAYVFAKWPDSICFGNADFPRAADALHTLKKVASLVKPLMRARGWRVGELTEFYPNQPNLLGLNVDRGKRICLRLRYPGDRNQFLPLEQVADTMLHELAHNVHGPHDAKFHALWNQLRDEHLSLTLKGYTGEGFLSEGHRLGGRAMPMDEARRLARIAAERRRTLNAGSGQRLGGAAPRPGQDIRNVIGNAVEQRNRTLRGCANDNQTQDEIIEIADTATRNGFRTKAEEDAANDAAIAQALWEIVQEEEMAKKGDAYIPPNATSSTSRDNSASKGRDWSSSVAAQPSTSRHAPRRDKEASSTWTCGVCTLNNPTNYLCCDACGTEKGEKSAPKQQTVIDLTGPDNRSSNRGVQSTSATSTAKAKEPRQAPQPKISTTPTWTCHFCGRIRESQWWSCDLCGTVKLSS</sequence>
<dbReference type="PROSITE" id="PS50199">
    <property type="entry name" value="ZF_RANBP2_2"/>
    <property type="match status" value="1"/>
</dbReference>
<dbReference type="InterPro" id="IPR053000">
    <property type="entry name" value="WSS1-like_metalloprotease"/>
</dbReference>
<evidence type="ECO:0000256" key="1">
    <source>
        <dbReference type="ARBA" id="ARBA00022723"/>
    </source>
</evidence>
<name>A0A553I8F7_9PEZI</name>
<dbReference type="GO" id="GO:0005634">
    <property type="term" value="C:nucleus"/>
    <property type="evidence" value="ECO:0007669"/>
    <property type="project" value="TreeGrafter"/>
</dbReference>
<keyword evidence="2 4" id="KW-0863">Zinc-finger</keyword>
<feature type="compositionally biased region" description="Polar residues" evidence="5">
    <location>
        <begin position="1105"/>
        <end position="1134"/>
    </location>
</feature>
<keyword evidence="6" id="KW-0472">Membrane</keyword>
<feature type="region of interest" description="Disordered" evidence="5">
    <location>
        <begin position="1027"/>
        <end position="1069"/>
    </location>
</feature>
<dbReference type="EMBL" id="VFLP01000011">
    <property type="protein sequence ID" value="TRX96485.1"/>
    <property type="molecule type" value="Genomic_DNA"/>
</dbReference>
<dbReference type="GO" id="GO:0006281">
    <property type="term" value="P:DNA repair"/>
    <property type="evidence" value="ECO:0007669"/>
    <property type="project" value="TreeGrafter"/>
</dbReference>
<organism evidence="9 10">
    <name type="scientific">Xylaria flabelliformis</name>
    <dbReference type="NCBI Taxonomy" id="2512241"/>
    <lineage>
        <taxon>Eukaryota</taxon>
        <taxon>Fungi</taxon>
        <taxon>Dikarya</taxon>
        <taxon>Ascomycota</taxon>
        <taxon>Pezizomycotina</taxon>
        <taxon>Sordariomycetes</taxon>
        <taxon>Xylariomycetidae</taxon>
        <taxon>Xylariales</taxon>
        <taxon>Xylariaceae</taxon>
        <taxon>Xylaria</taxon>
    </lineage>
</organism>